<dbReference type="GeneID" id="111595942"/>
<feature type="transmembrane region" description="Helical" evidence="2">
    <location>
        <begin position="571"/>
        <end position="591"/>
    </location>
</feature>
<feature type="transmembrane region" description="Helical" evidence="2">
    <location>
        <begin position="506"/>
        <end position="531"/>
    </location>
</feature>
<evidence type="ECO:0000313" key="4">
    <source>
        <dbReference type="RefSeq" id="XP_023165676.1"/>
    </source>
</evidence>
<organism evidence="3 4">
    <name type="scientific">Drosophila hydei</name>
    <name type="common">Fruit fly</name>
    <dbReference type="NCBI Taxonomy" id="7224"/>
    <lineage>
        <taxon>Eukaryota</taxon>
        <taxon>Metazoa</taxon>
        <taxon>Ecdysozoa</taxon>
        <taxon>Arthropoda</taxon>
        <taxon>Hexapoda</taxon>
        <taxon>Insecta</taxon>
        <taxon>Pterygota</taxon>
        <taxon>Neoptera</taxon>
        <taxon>Endopterygota</taxon>
        <taxon>Diptera</taxon>
        <taxon>Brachycera</taxon>
        <taxon>Muscomorpha</taxon>
        <taxon>Ephydroidea</taxon>
        <taxon>Drosophilidae</taxon>
        <taxon>Drosophila</taxon>
    </lineage>
</organism>
<feature type="compositionally biased region" description="Polar residues" evidence="1">
    <location>
        <begin position="1"/>
        <end position="15"/>
    </location>
</feature>
<dbReference type="KEGG" id="dhe:111595942"/>
<evidence type="ECO:0000256" key="2">
    <source>
        <dbReference type="SAM" id="Phobius"/>
    </source>
</evidence>
<keyword evidence="2" id="KW-1133">Transmembrane helix</keyword>
<dbReference type="FunFam" id="1.20.1250.20:FF:000383">
    <property type="entry name" value="Blast:Monocarboxylate transporter 13"/>
    <property type="match status" value="1"/>
</dbReference>
<dbReference type="PANTHER" id="PTHR11360">
    <property type="entry name" value="MONOCARBOXYLATE TRANSPORTER"/>
    <property type="match status" value="1"/>
</dbReference>
<dbReference type="PANTHER" id="PTHR11360:SF8">
    <property type="entry name" value="BCDNA.LD28120-RELATED"/>
    <property type="match status" value="1"/>
</dbReference>
<evidence type="ECO:0000256" key="1">
    <source>
        <dbReference type="SAM" id="MobiDB-lite"/>
    </source>
</evidence>
<dbReference type="Proteomes" id="UP000504633">
    <property type="component" value="Unplaced"/>
</dbReference>
<feature type="transmembrane region" description="Helical" evidence="2">
    <location>
        <begin position="204"/>
        <end position="221"/>
    </location>
</feature>
<feature type="region of interest" description="Disordered" evidence="1">
    <location>
        <begin position="1"/>
        <end position="27"/>
    </location>
</feature>
<dbReference type="OrthoDB" id="410267at2759"/>
<dbReference type="Pfam" id="PF07690">
    <property type="entry name" value="MFS_1"/>
    <property type="match status" value="1"/>
</dbReference>
<keyword evidence="3" id="KW-1185">Reference proteome</keyword>
<dbReference type="InterPro" id="IPR036259">
    <property type="entry name" value="MFS_trans_sf"/>
</dbReference>
<evidence type="ECO:0000313" key="3">
    <source>
        <dbReference type="Proteomes" id="UP000504633"/>
    </source>
</evidence>
<dbReference type="GO" id="GO:0008028">
    <property type="term" value="F:monocarboxylic acid transmembrane transporter activity"/>
    <property type="evidence" value="ECO:0007669"/>
    <property type="project" value="TreeGrafter"/>
</dbReference>
<feature type="transmembrane region" description="Helical" evidence="2">
    <location>
        <begin position="483"/>
        <end position="500"/>
    </location>
</feature>
<keyword evidence="2" id="KW-0812">Transmembrane</keyword>
<protein>
    <submittedName>
        <fullName evidence="4">Uncharacterized protein LOC111595942</fullName>
    </submittedName>
</protein>
<feature type="transmembrane region" description="Helical" evidence="2">
    <location>
        <begin position="451"/>
        <end position="471"/>
    </location>
</feature>
<dbReference type="InterPro" id="IPR011701">
    <property type="entry name" value="MFS"/>
</dbReference>
<feature type="compositionally biased region" description="Basic and acidic residues" evidence="1">
    <location>
        <begin position="17"/>
        <end position="27"/>
    </location>
</feature>
<feature type="transmembrane region" description="Helical" evidence="2">
    <location>
        <begin position="43"/>
        <end position="63"/>
    </location>
</feature>
<dbReference type="Gene3D" id="1.20.1250.20">
    <property type="entry name" value="MFS general substrate transporter like domains"/>
    <property type="match status" value="2"/>
</dbReference>
<feature type="transmembrane region" description="Helical" evidence="2">
    <location>
        <begin position="177"/>
        <end position="198"/>
    </location>
</feature>
<name>A0A6J1LF96_DROHY</name>
<feature type="transmembrane region" description="Helical" evidence="2">
    <location>
        <begin position="114"/>
        <end position="139"/>
    </location>
</feature>
<accession>A0A6J1LF96</accession>
<dbReference type="RefSeq" id="XP_023165676.1">
    <property type="nucleotide sequence ID" value="XM_023309908.2"/>
</dbReference>
<sequence length="604" mass="67279">MVSQEQKVYGDTTQPLPRRDRGGYYNRKDKSDLGENFVAPDGGWAWLVCVAAGVSNLSLYPCLQQFGFMFRERLIDLGMSSSQVTAIINTNPAVSACTGLLNGPMFRRFTFRQVAMAGALLCFTGIVLTAFCETFAGYIFAYAMLYGFGMGISVSASSLAINTYFQQKRRRAAGFSWTITGLGPIFLPYLVTFLLGIYDVQGTVLIFAAIALHSFISALIYQPVRYHVPPEASASAAGAALMQVEQQPEILCAHCALQRKREPGGIFSSQYLYQDDDAQRPGYEIIEPGTPMLSRANDGWYGSKLSLTSGRMRFRTVSSSKDLEHTQRLRCPISEEHQQQDEEFLRPNNFRREREESILESKLCCSCAEQRALYAARQTEQLESNNNNEAELPNPAKMSCIQKIVTFFDLDLLRDITFVNLVAGLTVINFGELNFSILTPFILTDFGFDTPQITVAMSLMAGMDITMRFLVPFITEKMPWDNRVFFLIGVVGIAIGRTIVACTRSYAGILACFVWIGLCKGVRTIFWPLIIPGYVPLNRLPGASGLQLLISGLFTLICGPFVGLVRDRFNYSVALHCLDALSFLAAALWAFEALLRRHRRKLAS</sequence>
<dbReference type="InterPro" id="IPR050327">
    <property type="entry name" value="Proton-linked_MCT"/>
</dbReference>
<proteinExistence type="predicted"/>
<dbReference type="CDD" id="cd17352">
    <property type="entry name" value="MFS_MCT_SLC16"/>
    <property type="match status" value="1"/>
</dbReference>
<dbReference type="OMA" id="LHSFVCA"/>
<gene>
    <name evidence="4" type="primary">LOC111595942</name>
</gene>
<dbReference type="SUPFAM" id="SSF103473">
    <property type="entry name" value="MFS general substrate transporter"/>
    <property type="match status" value="1"/>
</dbReference>
<keyword evidence="2" id="KW-0472">Membrane</keyword>
<feature type="transmembrane region" description="Helical" evidence="2">
    <location>
        <begin position="543"/>
        <end position="565"/>
    </location>
</feature>
<feature type="transmembrane region" description="Helical" evidence="2">
    <location>
        <begin position="412"/>
        <end position="431"/>
    </location>
</feature>
<reference evidence="4" key="1">
    <citation type="submission" date="2025-08" db="UniProtKB">
        <authorList>
            <consortium name="RefSeq"/>
        </authorList>
    </citation>
    <scope>IDENTIFICATION</scope>
    <source>
        <strain evidence="4">15085-1641.00</strain>
        <tissue evidence="4">Whole body</tissue>
    </source>
</reference>
<dbReference type="AlphaFoldDB" id="A0A6J1LF96"/>
<feature type="transmembrane region" description="Helical" evidence="2">
    <location>
        <begin position="145"/>
        <end position="165"/>
    </location>
</feature>